<dbReference type="Gene3D" id="3.30.420.40">
    <property type="match status" value="2"/>
</dbReference>
<organism evidence="10 11">
    <name type="scientific">Candidatus Falkowbacteria bacterium CG10_big_fil_rev_8_21_14_0_10_43_10</name>
    <dbReference type="NCBI Taxonomy" id="1974567"/>
    <lineage>
        <taxon>Bacteria</taxon>
        <taxon>Candidatus Falkowiibacteriota</taxon>
    </lineage>
</organism>
<comment type="function">
    <text evidence="8">Required for the formation of a threonylcarbamoyl group on adenosine at position 37 (t(6)A37) in tRNAs that read codons beginning with adenine. Is involved in the transfer of the threonylcarbamoyl moiety of threonylcarbamoyl-AMP (TC-AMP) to the N6 group of A37, together with TsaE and TsaB. TsaD likely plays a direct catalytic role in this reaction.</text>
</comment>
<feature type="domain" description="Gcp-like" evidence="9">
    <location>
        <begin position="26"/>
        <end position="322"/>
    </location>
</feature>
<evidence type="ECO:0000256" key="5">
    <source>
        <dbReference type="ARBA" id="ARBA00023004"/>
    </source>
</evidence>
<dbReference type="NCBIfam" id="TIGR00329">
    <property type="entry name" value="gcp_kae1"/>
    <property type="match status" value="1"/>
</dbReference>
<dbReference type="InterPro" id="IPR043129">
    <property type="entry name" value="ATPase_NBD"/>
</dbReference>
<keyword evidence="3 8" id="KW-0819">tRNA processing</keyword>
<evidence type="ECO:0000256" key="8">
    <source>
        <dbReference type="HAMAP-Rule" id="MF_01445"/>
    </source>
</evidence>
<dbReference type="GO" id="GO:0061711">
    <property type="term" value="F:tRNA N(6)-L-threonylcarbamoyladenine synthase activity"/>
    <property type="evidence" value="ECO:0007669"/>
    <property type="project" value="UniProtKB-EC"/>
</dbReference>
<evidence type="ECO:0000256" key="2">
    <source>
        <dbReference type="ARBA" id="ARBA00022679"/>
    </source>
</evidence>
<feature type="binding site" evidence="8">
    <location>
        <position position="190"/>
    </location>
    <ligand>
        <name>substrate</name>
    </ligand>
</feature>
<dbReference type="PANTHER" id="PTHR11735:SF6">
    <property type="entry name" value="TRNA N6-ADENOSINE THREONYLCARBAMOYLTRANSFERASE, MITOCHONDRIAL"/>
    <property type="match status" value="1"/>
</dbReference>
<feature type="binding site" evidence="8">
    <location>
        <position position="124"/>
    </location>
    <ligand>
        <name>Fe cation</name>
        <dbReference type="ChEBI" id="CHEBI:24875"/>
    </ligand>
</feature>
<dbReference type="SUPFAM" id="SSF53067">
    <property type="entry name" value="Actin-like ATPase domain"/>
    <property type="match status" value="2"/>
</dbReference>
<accession>A0A2H0V237</accession>
<dbReference type="InterPro" id="IPR017860">
    <property type="entry name" value="Peptidase_M22_CS"/>
</dbReference>
<evidence type="ECO:0000259" key="9">
    <source>
        <dbReference type="Pfam" id="PF00814"/>
    </source>
</evidence>
<evidence type="ECO:0000256" key="4">
    <source>
        <dbReference type="ARBA" id="ARBA00022723"/>
    </source>
</evidence>
<comment type="subcellular location">
    <subcellularLocation>
        <location evidence="8">Cytoplasm</location>
    </subcellularLocation>
</comment>
<comment type="caution">
    <text evidence="10">The sequence shown here is derived from an EMBL/GenBank/DDBJ whole genome shotgun (WGS) entry which is preliminary data.</text>
</comment>
<feature type="binding site" evidence="8">
    <location>
        <position position="177"/>
    </location>
    <ligand>
        <name>substrate</name>
    </ligand>
</feature>
<evidence type="ECO:0000256" key="6">
    <source>
        <dbReference type="ARBA" id="ARBA00023315"/>
    </source>
</evidence>
<feature type="binding site" evidence="8">
    <location>
        <begin position="144"/>
        <end position="148"/>
    </location>
    <ligand>
        <name>substrate</name>
    </ligand>
</feature>
<keyword evidence="2 8" id="KW-0808">Transferase</keyword>
<dbReference type="GO" id="GO:0005506">
    <property type="term" value="F:iron ion binding"/>
    <property type="evidence" value="ECO:0007669"/>
    <property type="project" value="UniProtKB-UniRule"/>
</dbReference>
<dbReference type="CDD" id="cd24133">
    <property type="entry name" value="ASKHA_NBD_TsaD_bac"/>
    <property type="match status" value="1"/>
</dbReference>
<comment type="similarity">
    <text evidence="8">Belongs to the KAE1 / TsaD family.</text>
</comment>
<proteinExistence type="inferred from homology"/>
<dbReference type="PRINTS" id="PR00789">
    <property type="entry name" value="OSIALOPTASE"/>
</dbReference>
<dbReference type="NCBIfam" id="TIGR03723">
    <property type="entry name" value="T6A_TsaD_YgjD"/>
    <property type="match status" value="1"/>
</dbReference>
<keyword evidence="1 8" id="KW-0963">Cytoplasm</keyword>
<dbReference type="InterPro" id="IPR022450">
    <property type="entry name" value="TsaD"/>
</dbReference>
<feature type="binding site" evidence="8">
    <location>
        <position position="282"/>
    </location>
    <ligand>
        <name>substrate</name>
    </ligand>
</feature>
<comment type="caution">
    <text evidence="8">Lacks conserved residue(s) required for the propagation of feature annotation.</text>
</comment>
<evidence type="ECO:0000256" key="3">
    <source>
        <dbReference type="ARBA" id="ARBA00022694"/>
    </source>
</evidence>
<dbReference type="EC" id="2.3.1.234" evidence="8"/>
<dbReference type="InterPro" id="IPR000905">
    <property type="entry name" value="Gcp-like_dom"/>
</dbReference>
<name>A0A2H0V237_9BACT</name>
<dbReference type="PROSITE" id="PS01016">
    <property type="entry name" value="GLYCOPROTEASE"/>
    <property type="match status" value="1"/>
</dbReference>
<reference evidence="11" key="1">
    <citation type="submission" date="2017-09" db="EMBL/GenBank/DDBJ databases">
        <title>Depth-based differentiation of microbial function through sediment-hosted aquifers and enrichment of novel symbionts in the deep terrestrial subsurface.</title>
        <authorList>
            <person name="Probst A.J."/>
            <person name="Ladd B."/>
            <person name="Jarett J.K."/>
            <person name="Geller-Mcgrath D.E."/>
            <person name="Sieber C.M.K."/>
            <person name="Emerson J.B."/>
            <person name="Anantharaman K."/>
            <person name="Thomas B.C."/>
            <person name="Malmstrom R."/>
            <person name="Stieglmeier M."/>
            <person name="Klingl A."/>
            <person name="Woyke T."/>
            <person name="Ryan C.M."/>
            <person name="Banfield J.F."/>
        </authorList>
    </citation>
    <scope>NUCLEOTIDE SEQUENCE [LARGE SCALE GENOMIC DNA]</scope>
</reference>
<dbReference type="EMBL" id="PFAR01000029">
    <property type="protein sequence ID" value="PIR93125.1"/>
    <property type="molecule type" value="Genomic_DNA"/>
</dbReference>
<dbReference type="PANTHER" id="PTHR11735">
    <property type="entry name" value="TRNA N6-ADENOSINE THREONYLCARBAMOYLTRANSFERASE"/>
    <property type="match status" value="1"/>
</dbReference>
<protein>
    <recommendedName>
        <fullName evidence="8">tRNA N6-adenosine threonylcarbamoyltransferase</fullName>
        <ecNumber evidence="8">2.3.1.234</ecNumber>
    </recommendedName>
    <alternativeName>
        <fullName evidence="8">N6-L-threonylcarbamoyladenine synthase</fullName>
        <shortName evidence="8">t(6)A synthase</shortName>
    </alternativeName>
    <alternativeName>
        <fullName evidence="8">t(6)A37 threonylcarbamoyladenosine biosynthesis protein TsaD</fullName>
    </alternativeName>
    <alternativeName>
        <fullName evidence="8">tRNA threonylcarbamoyladenosine biosynthesis protein TsaD</fullName>
    </alternativeName>
</protein>
<feature type="binding site" evidence="8">
    <location>
        <position position="120"/>
    </location>
    <ligand>
        <name>Fe cation</name>
        <dbReference type="ChEBI" id="CHEBI:24875"/>
    </ligand>
</feature>
<dbReference type="Pfam" id="PF00814">
    <property type="entry name" value="TsaD"/>
    <property type="match status" value="1"/>
</dbReference>
<dbReference type="AlphaFoldDB" id="A0A2H0V237"/>
<dbReference type="Proteomes" id="UP000228626">
    <property type="component" value="Unassembled WGS sequence"/>
</dbReference>
<keyword evidence="4 8" id="KW-0479">Metal-binding</keyword>
<keyword evidence="6 8" id="KW-0012">Acyltransferase</keyword>
<dbReference type="InterPro" id="IPR017861">
    <property type="entry name" value="KAE1/TsaD"/>
</dbReference>
<evidence type="ECO:0000256" key="1">
    <source>
        <dbReference type="ARBA" id="ARBA00022490"/>
    </source>
</evidence>
<sequence>MYILGIETSCDETAASIIEIKNGKIKVLSNIVSSQIKIHQQYGGVVPEVAARNHIKNIMSVIEKVLSKSSPSLLRRGLEGGIDFIAVTQGPGLICALLVGTETAKTLAYVWNKPIIGVNHLAGHIYSNWVNADKPPRFPALALIVSGGHTELILMAGHFRFKMLGQTRDDAVGEAFDKVAKILGLGYPGGPIVSKYAKEGNSEAIKMPRPMINDNNLEFSFSGLKTSVFYQIQKDSDWEGKIPDYCASFQQAVIDVLIAKTLKAAKQYKVKSVMLSGGVAANQELRQQLGEAVKLGFKTQLDAPSYHIPDLKYTTDNAAMIAAAGYFLQRYKKSALQKKIKVDCNLGL</sequence>
<comment type="catalytic activity">
    <reaction evidence="7 8">
        <text>L-threonylcarbamoyladenylate + adenosine(37) in tRNA = N(6)-L-threonylcarbamoyladenosine(37) in tRNA + AMP + H(+)</text>
        <dbReference type="Rhea" id="RHEA:37059"/>
        <dbReference type="Rhea" id="RHEA-COMP:10162"/>
        <dbReference type="Rhea" id="RHEA-COMP:10163"/>
        <dbReference type="ChEBI" id="CHEBI:15378"/>
        <dbReference type="ChEBI" id="CHEBI:73682"/>
        <dbReference type="ChEBI" id="CHEBI:74411"/>
        <dbReference type="ChEBI" id="CHEBI:74418"/>
        <dbReference type="ChEBI" id="CHEBI:456215"/>
        <dbReference type="EC" id="2.3.1.234"/>
    </reaction>
</comment>
<evidence type="ECO:0000256" key="7">
    <source>
        <dbReference type="ARBA" id="ARBA00048117"/>
    </source>
</evidence>
<feature type="binding site" evidence="8">
    <location>
        <position position="316"/>
    </location>
    <ligand>
        <name>Fe cation</name>
        <dbReference type="ChEBI" id="CHEBI:24875"/>
    </ligand>
</feature>
<comment type="cofactor">
    <cofactor evidence="8">
        <name>Fe(2+)</name>
        <dbReference type="ChEBI" id="CHEBI:29033"/>
    </cofactor>
    <text evidence="8">Binds 1 Fe(2+) ion per subunit.</text>
</comment>
<dbReference type="GO" id="GO:0002949">
    <property type="term" value="P:tRNA threonylcarbamoyladenosine modification"/>
    <property type="evidence" value="ECO:0007669"/>
    <property type="project" value="UniProtKB-UniRule"/>
</dbReference>
<evidence type="ECO:0000313" key="10">
    <source>
        <dbReference type="EMBL" id="PIR93125.1"/>
    </source>
</evidence>
<keyword evidence="5 8" id="KW-0408">Iron</keyword>
<dbReference type="GO" id="GO:0005737">
    <property type="term" value="C:cytoplasm"/>
    <property type="evidence" value="ECO:0007669"/>
    <property type="project" value="UniProtKB-SubCell"/>
</dbReference>
<evidence type="ECO:0000313" key="11">
    <source>
        <dbReference type="Proteomes" id="UP000228626"/>
    </source>
</evidence>
<dbReference type="HAMAP" id="MF_01445">
    <property type="entry name" value="TsaD"/>
    <property type="match status" value="1"/>
</dbReference>
<dbReference type="FunFam" id="3.30.420.40:FF:000040">
    <property type="entry name" value="tRNA N6-adenosine threonylcarbamoyltransferase"/>
    <property type="match status" value="1"/>
</dbReference>
<gene>
    <name evidence="8 10" type="primary">tsaD</name>
    <name evidence="10" type="ORF">COT99_02520</name>
</gene>